<reference evidence="3 4" key="2">
    <citation type="submission" date="2009-02" db="EMBL/GenBank/DDBJ databases">
        <title>Draft genome sequence of Blautia hydrogenotrophica DSM 10507 (Ruminococcus hydrogenotrophicus DSM 10507).</title>
        <authorList>
            <person name="Sudarsanam P."/>
            <person name="Ley R."/>
            <person name="Guruge J."/>
            <person name="Turnbaugh P.J."/>
            <person name="Mahowald M."/>
            <person name="Liep D."/>
            <person name="Gordon J."/>
        </authorList>
    </citation>
    <scope>NUCLEOTIDE SEQUENCE [LARGE SCALE GENOMIC DNA]</scope>
    <source>
        <strain evidence="4">DSM 10507 / JCM 14656 / S5a33</strain>
    </source>
</reference>
<keyword evidence="2" id="KW-0472">Membrane</keyword>
<sequence>MTTFLEMKQKIKNFYGQYEIYIVPFLKFILALASFIWINSMLGFTEALNSPFVVVILALLCAILPANLILYLSFAMVIGHCYGIGIEVAAFALVLILFMLILFLRFSNKVNLVMIFTPLTMGLHIPALLPVGSGLLASPMAALPAGCGVIFYYFIDLVREQSAVLQNQDTEIPQKLKVLMDGLMKNQEMWMTMIAFVAVILLVYAIRTRAFDYAWRVSIVAGGVTYIFLMLIGGLFLNVQTSILELLIFSVIAILIGMVLELFVFGGDYSRTERLEYEDDEYYYYVKAVPKATVATSERNIKKINAAPEREEENKPNKKGAEYVVSRSREQWEPQGESLDSIPTERMERTSELEADALPLKDASEIKEVDFEKKLEESLKDL</sequence>
<feature type="compositionally biased region" description="Basic and acidic residues" evidence="1">
    <location>
        <begin position="343"/>
        <end position="352"/>
    </location>
</feature>
<feature type="compositionally biased region" description="Basic and acidic residues" evidence="1">
    <location>
        <begin position="308"/>
        <end position="332"/>
    </location>
</feature>
<gene>
    <name evidence="3" type="ORF">RUMHYD_01217</name>
</gene>
<feature type="transmembrane region" description="Helical" evidence="2">
    <location>
        <begin position="189"/>
        <end position="206"/>
    </location>
</feature>
<feature type="transmembrane region" description="Helical" evidence="2">
    <location>
        <begin position="243"/>
        <end position="265"/>
    </location>
</feature>
<evidence type="ECO:0000256" key="2">
    <source>
        <dbReference type="SAM" id="Phobius"/>
    </source>
</evidence>
<accession>C0CK47</accession>
<evidence type="ECO:0000256" key="1">
    <source>
        <dbReference type="SAM" id="MobiDB-lite"/>
    </source>
</evidence>
<keyword evidence="2" id="KW-0812">Transmembrane</keyword>
<dbReference type="Proteomes" id="UP000003100">
    <property type="component" value="Unassembled WGS sequence"/>
</dbReference>
<keyword evidence="4" id="KW-1185">Reference proteome</keyword>
<dbReference type="AlphaFoldDB" id="C0CK47"/>
<reference evidence="3 4" key="1">
    <citation type="submission" date="2009-01" db="EMBL/GenBank/DDBJ databases">
        <authorList>
            <person name="Fulton L."/>
            <person name="Clifton S."/>
            <person name="Fulton B."/>
            <person name="Xu J."/>
            <person name="Minx P."/>
            <person name="Pepin K.H."/>
            <person name="Johnson M."/>
            <person name="Bhonagiri V."/>
            <person name="Nash W.E."/>
            <person name="Mardis E.R."/>
            <person name="Wilson R.K."/>
        </authorList>
    </citation>
    <scope>NUCLEOTIDE SEQUENCE [LARGE SCALE GENOMIC DNA]</scope>
    <source>
        <strain evidence="4">DSM 10507 / JCM 14656 / S5a33</strain>
    </source>
</reference>
<proteinExistence type="predicted"/>
<dbReference type="GeneID" id="86820479"/>
<keyword evidence="2" id="KW-1133">Transmembrane helix</keyword>
<dbReference type="HOGENOM" id="CLU_059528_0_0_9"/>
<organism evidence="3 4">
    <name type="scientific">Blautia hydrogenotrophica (strain DSM 10507 / JCM 14656 / S5a33)</name>
    <name type="common">Ruminococcus hydrogenotrophicus</name>
    <dbReference type="NCBI Taxonomy" id="476272"/>
    <lineage>
        <taxon>Bacteria</taxon>
        <taxon>Bacillati</taxon>
        <taxon>Bacillota</taxon>
        <taxon>Clostridia</taxon>
        <taxon>Lachnospirales</taxon>
        <taxon>Lachnospiraceae</taxon>
        <taxon>Blautia</taxon>
    </lineage>
</organism>
<feature type="transmembrane region" description="Helical" evidence="2">
    <location>
        <begin position="20"/>
        <end position="38"/>
    </location>
</feature>
<dbReference type="RefSeq" id="WP_005947153.1">
    <property type="nucleotide sequence ID" value="NZ_CP136423.1"/>
</dbReference>
<dbReference type="PATRIC" id="fig|476272.21.peg.2564"/>
<feature type="transmembrane region" description="Helical" evidence="2">
    <location>
        <begin position="136"/>
        <end position="155"/>
    </location>
</feature>
<protein>
    <submittedName>
        <fullName evidence="3">Uncharacterized protein</fullName>
    </submittedName>
</protein>
<name>C0CK47_BLAHS</name>
<feature type="transmembrane region" description="Helical" evidence="2">
    <location>
        <begin position="84"/>
        <end position="104"/>
    </location>
</feature>
<dbReference type="eggNOG" id="ENOG502Z9W3">
    <property type="taxonomic scope" value="Bacteria"/>
</dbReference>
<comment type="caution">
    <text evidence="3">The sequence shown here is derived from an EMBL/GenBank/DDBJ whole genome shotgun (WGS) entry which is preliminary data.</text>
</comment>
<dbReference type="EMBL" id="ACBZ01000058">
    <property type="protein sequence ID" value="EEG49836.1"/>
    <property type="molecule type" value="Genomic_DNA"/>
</dbReference>
<feature type="transmembrane region" description="Helical" evidence="2">
    <location>
        <begin position="110"/>
        <end position="129"/>
    </location>
</feature>
<feature type="transmembrane region" description="Helical" evidence="2">
    <location>
        <begin position="213"/>
        <end position="237"/>
    </location>
</feature>
<feature type="region of interest" description="Disordered" evidence="1">
    <location>
        <begin position="306"/>
        <end position="359"/>
    </location>
</feature>
<feature type="transmembrane region" description="Helical" evidence="2">
    <location>
        <begin position="50"/>
        <end position="72"/>
    </location>
</feature>
<evidence type="ECO:0000313" key="4">
    <source>
        <dbReference type="Proteomes" id="UP000003100"/>
    </source>
</evidence>
<evidence type="ECO:0000313" key="3">
    <source>
        <dbReference type="EMBL" id="EEG49836.1"/>
    </source>
</evidence>